<dbReference type="AlphaFoldDB" id="A0A4R0XEB8"/>
<feature type="transmembrane region" description="Helical" evidence="6">
    <location>
        <begin position="232"/>
        <end position="265"/>
    </location>
</feature>
<keyword evidence="8" id="KW-1185">Reference proteome</keyword>
<evidence type="ECO:0000256" key="6">
    <source>
        <dbReference type="SAM" id="Phobius"/>
    </source>
</evidence>
<comment type="subcellular location">
    <subcellularLocation>
        <location evidence="1">Cell membrane</location>
        <topology evidence="1">Multi-pass membrane protein</topology>
    </subcellularLocation>
</comment>
<dbReference type="GO" id="GO:0005886">
    <property type="term" value="C:plasma membrane"/>
    <property type="evidence" value="ECO:0007669"/>
    <property type="project" value="UniProtKB-SubCell"/>
</dbReference>
<evidence type="ECO:0000256" key="5">
    <source>
        <dbReference type="ARBA" id="ARBA00023136"/>
    </source>
</evidence>
<dbReference type="Proteomes" id="UP000294200">
    <property type="component" value="Unassembled WGS sequence"/>
</dbReference>
<dbReference type="EMBL" id="MWML01000263">
    <property type="protein sequence ID" value="TCG04341.1"/>
    <property type="molecule type" value="Genomic_DNA"/>
</dbReference>
<sequence length="308" mass="32446">MSKVYANLAGGTGFIAVMIALPLVVRGRYFVGVLTLGVIYGIWAASWDFMSGLTGRENFGHALFIGAGAYTAAFLNTIWMANPWWSLPAAACVAVVFSLVVGIPTLRLSGPYFALATLAAAAIMQRLTLIFWERTGGEDGLQGIAPLLKSPLELYYLCLFSLVAIVAILLAISASPWGLILRAIGADELACRASGHNTTLYKVAAFAIGAAPAGLGGALYAHHQLQVGPQLLSVFVSVSVITMAYVGGIGSIYGVAIGAILLTVLTELLRGAGEWRLLIYSTVLVLMLFFRPHGLVAPLWQALSGGSE</sequence>
<dbReference type="PANTHER" id="PTHR30482:SF20">
    <property type="entry name" value="HIGH-AFFINITY BRANCHED-CHAIN AMINO ACID TRANSPORT SYSTEM PERMEASE PROTEIN LIVM"/>
    <property type="match status" value="1"/>
</dbReference>
<evidence type="ECO:0000313" key="8">
    <source>
        <dbReference type="Proteomes" id="UP000294200"/>
    </source>
</evidence>
<comment type="caution">
    <text evidence="7">The sequence shown here is derived from an EMBL/GenBank/DDBJ whole genome shotgun (WGS) entry which is preliminary data.</text>
</comment>
<dbReference type="InterPro" id="IPR043428">
    <property type="entry name" value="LivM-like"/>
</dbReference>
<evidence type="ECO:0000256" key="4">
    <source>
        <dbReference type="ARBA" id="ARBA00022989"/>
    </source>
</evidence>
<evidence type="ECO:0000256" key="1">
    <source>
        <dbReference type="ARBA" id="ARBA00004651"/>
    </source>
</evidence>
<dbReference type="InterPro" id="IPR001851">
    <property type="entry name" value="ABC_transp_permease"/>
</dbReference>
<keyword evidence="4 6" id="KW-1133">Transmembrane helix</keyword>
<feature type="transmembrane region" description="Helical" evidence="6">
    <location>
        <begin position="277"/>
        <end position="300"/>
    </location>
</feature>
<evidence type="ECO:0000313" key="7">
    <source>
        <dbReference type="EMBL" id="TCG04341.1"/>
    </source>
</evidence>
<keyword evidence="5 6" id="KW-0472">Membrane</keyword>
<keyword evidence="2" id="KW-1003">Cell membrane</keyword>
<dbReference type="Pfam" id="PF02653">
    <property type="entry name" value="BPD_transp_2"/>
    <property type="match status" value="1"/>
</dbReference>
<feature type="transmembrane region" description="Helical" evidence="6">
    <location>
        <begin position="85"/>
        <end position="106"/>
    </location>
</feature>
<keyword evidence="3 6" id="KW-0812">Transmembrane</keyword>
<evidence type="ECO:0000256" key="3">
    <source>
        <dbReference type="ARBA" id="ARBA00022692"/>
    </source>
</evidence>
<evidence type="ECO:0000256" key="2">
    <source>
        <dbReference type="ARBA" id="ARBA00022475"/>
    </source>
</evidence>
<feature type="transmembrane region" description="Helical" evidence="6">
    <location>
        <begin position="59"/>
        <end position="79"/>
    </location>
</feature>
<protein>
    <submittedName>
        <fullName evidence="7">Branched-chain amino acid ABC transporter permease</fullName>
    </submittedName>
</protein>
<proteinExistence type="predicted"/>
<dbReference type="CDD" id="cd06581">
    <property type="entry name" value="TM_PBP1_LivM_like"/>
    <property type="match status" value="1"/>
</dbReference>
<gene>
    <name evidence="7" type="ORF">BZM27_41670</name>
</gene>
<organism evidence="7 8">
    <name type="scientific">Paraburkholderia steynii</name>
    <dbReference type="NCBI Taxonomy" id="1245441"/>
    <lineage>
        <taxon>Bacteria</taxon>
        <taxon>Pseudomonadati</taxon>
        <taxon>Pseudomonadota</taxon>
        <taxon>Betaproteobacteria</taxon>
        <taxon>Burkholderiales</taxon>
        <taxon>Burkholderiaceae</taxon>
        <taxon>Paraburkholderia</taxon>
    </lineage>
</organism>
<feature type="transmembrane region" description="Helical" evidence="6">
    <location>
        <begin position="5"/>
        <end position="23"/>
    </location>
</feature>
<accession>A0A4R0XEB8</accession>
<dbReference type="PANTHER" id="PTHR30482">
    <property type="entry name" value="HIGH-AFFINITY BRANCHED-CHAIN AMINO ACID TRANSPORT SYSTEM PERMEASE"/>
    <property type="match status" value="1"/>
</dbReference>
<feature type="transmembrane region" description="Helical" evidence="6">
    <location>
        <begin position="29"/>
        <end position="47"/>
    </location>
</feature>
<feature type="transmembrane region" description="Helical" evidence="6">
    <location>
        <begin position="200"/>
        <end position="220"/>
    </location>
</feature>
<feature type="transmembrane region" description="Helical" evidence="6">
    <location>
        <begin position="154"/>
        <end position="179"/>
    </location>
</feature>
<name>A0A4R0XEB8_9BURK</name>
<dbReference type="GO" id="GO:0015658">
    <property type="term" value="F:branched-chain amino acid transmembrane transporter activity"/>
    <property type="evidence" value="ECO:0007669"/>
    <property type="project" value="InterPro"/>
</dbReference>
<feature type="transmembrane region" description="Helical" evidence="6">
    <location>
        <begin position="113"/>
        <end position="132"/>
    </location>
</feature>
<reference evidence="7 8" key="1">
    <citation type="submission" date="2017-02" db="EMBL/GenBank/DDBJ databases">
        <title>Paraburkholderia sophoroidis sp. nov. and Paraburkholderia steynii sp. nov. rhizobial symbionts of the fynbos legume Hypocalyptus sophoroides.</title>
        <authorList>
            <person name="Steenkamp E.T."/>
            <person name="Beukes C.W."/>
            <person name="Van Zyl E."/>
            <person name="Avontuur J."/>
            <person name="Chan W.Y."/>
            <person name="Hassen A."/>
            <person name="Palmer M."/>
            <person name="Mthombeni L."/>
            <person name="Phalane F."/>
            <person name="Sereme K."/>
            <person name="Venter S.N."/>
        </authorList>
    </citation>
    <scope>NUCLEOTIDE SEQUENCE [LARGE SCALE GENOMIC DNA]</scope>
    <source>
        <strain evidence="7 8">HC1.1ba</strain>
    </source>
</reference>